<evidence type="ECO:0000256" key="1">
    <source>
        <dbReference type="SAM" id="MobiDB-lite"/>
    </source>
</evidence>
<keyword evidence="3" id="KW-1185">Reference proteome</keyword>
<organism evidence="2 3">
    <name type="scientific">Streptomyces violaceorubidus</name>
    <dbReference type="NCBI Taxonomy" id="284042"/>
    <lineage>
        <taxon>Bacteria</taxon>
        <taxon>Bacillati</taxon>
        <taxon>Actinomycetota</taxon>
        <taxon>Actinomycetes</taxon>
        <taxon>Kitasatosporales</taxon>
        <taxon>Streptomycetaceae</taxon>
        <taxon>Streptomyces</taxon>
    </lineage>
</organism>
<feature type="region of interest" description="Disordered" evidence="1">
    <location>
        <begin position="99"/>
        <end position="152"/>
    </location>
</feature>
<dbReference type="Proteomes" id="UP001496720">
    <property type="component" value="Unassembled WGS sequence"/>
</dbReference>
<evidence type="ECO:0000313" key="2">
    <source>
        <dbReference type="EMBL" id="MER6164998.1"/>
    </source>
</evidence>
<dbReference type="RefSeq" id="WP_290348960.1">
    <property type="nucleotide sequence ID" value="NZ_JBEOZY010000007.1"/>
</dbReference>
<comment type="caution">
    <text evidence="2">The sequence shown here is derived from an EMBL/GenBank/DDBJ whole genome shotgun (WGS) entry which is preliminary data.</text>
</comment>
<accession>A0ABV1STE2</accession>
<protein>
    <submittedName>
        <fullName evidence="2">Uncharacterized protein</fullName>
    </submittedName>
</protein>
<evidence type="ECO:0000313" key="3">
    <source>
        <dbReference type="Proteomes" id="UP001496720"/>
    </source>
</evidence>
<feature type="compositionally biased region" description="Low complexity" evidence="1">
    <location>
        <begin position="109"/>
        <end position="142"/>
    </location>
</feature>
<proteinExistence type="predicted"/>
<name>A0ABV1STE2_9ACTN</name>
<dbReference type="EMBL" id="JBEOZY010000007">
    <property type="protein sequence ID" value="MER6164998.1"/>
    <property type="molecule type" value="Genomic_DNA"/>
</dbReference>
<sequence>MAETRPHITVGHHDQYGVVAATSHDNHVAEHILRLVGFERLPGSTLYGLTDPQRDPVRRGAQAVQSLRAAQYRVKADVAYDLQPHTRLGTGRGLLERLEKPSASTVTPSAQQRRSQAATAISPARAGAPPARRAAVVEYRPVPSAPQPVRSR</sequence>
<gene>
    <name evidence="2" type="ORF">ABT188_10555</name>
</gene>
<reference evidence="2 3" key="1">
    <citation type="submission" date="2024-06" db="EMBL/GenBank/DDBJ databases">
        <title>The Natural Products Discovery Center: Release of the First 8490 Sequenced Strains for Exploring Actinobacteria Biosynthetic Diversity.</title>
        <authorList>
            <person name="Kalkreuter E."/>
            <person name="Kautsar S.A."/>
            <person name="Yang D."/>
            <person name="Bader C.D."/>
            <person name="Teijaro C.N."/>
            <person name="Fluegel L."/>
            <person name="Davis C.M."/>
            <person name="Simpson J.R."/>
            <person name="Lauterbach L."/>
            <person name="Steele A.D."/>
            <person name="Gui C."/>
            <person name="Meng S."/>
            <person name="Li G."/>
            <person name="Viehrig K."/>
            <person name="Ye F."/>
            <person name="Su P."/>
            <person name="Kiefer A.F."/>
            <person name="Nichols A."/>
            <person name="Cepeda A.J."/>
            <person name="Yan W."/>
            <person name="Fan B."/>
            <person name="Jiang Y."/>
            <person name="Adhikari A."/>
            <person name="Zheng C.-J."/>
            <person name="Schuster L."/>
            <person name="Cowan T.M."/>
            <person name="Smanski M.J."/>
            <person name="Chevrette M.G."/>
            <person name="De Carvalho L.P.S."/>
            <person name="Shen B."/>
        </authorList>
    </citation>
    <scope>NUCLEOTIDE SEQUENCE [LARGE SCALE GENOMIC DNA]</scope>
    <source>
        <strain evidence="2 3">NPDC001615</strain>
    </source>
</reference>